<proteinExistence type="predicted"/>
<accession>A0A6C0F543</accession>
<protein>
    <recommendedName>
        <fullName evidence="1">Mitochondrial resolvase Ydc2 catalytic domain-containing protein</fullName>
    </recommendedName>
</protein>
<evidence type="ECO:0000259" key="1">
    <source>
        <dbReference type="Pfam" id="PF09159"/>
    </source>
</evidence>
<name>A0A6C0F543_9ZZZZ</name>
<dbReference type="GO" id="GO:0003676">
    <property type="term" value="F:nucleic acid binding"/>
    <property type="evidence" value="ECO:0007669"/>
    <property type="project" value="InterPro"/>
</dbReference>
<dbReference type="AlphaFoldDB" id="A0A6C0F543"/>
<dbReference type="InterPro" id="IPR015242">
    <property type="entry name" value="Ydc2_cat"/>
</dbReference>
<dbReference type="Gene3D" id="3.30.420.10">
    <property type="entry name" value="Ribonuclease H-like superfamily/Ribonuclease H"/>
    <property type="match status" value="1"/>
</dbReference>
<dbReference type="Pfam" id="PF09159">
    <property type="entry name" value="Ydc2-catalyt"/>
    <property type="match status" value="1"/>
</dbReference>
<organism evidence="2">
    <name type="scientific">viral metagenome</name>
    <dbReference type="NCBI Taxonomy" id="1070528"/>
    <lineage>
        <taxon>unclassified sequences</taxon>
        <taxon>metagenomes</taxon>
        <taxon>organismal metagenomes</taxon>
    </lineage>
</organism>
<dbReference type="InterPro" id="IPR012337">
    <property type="entry name" value="RNaseH-like_sf"/>
</dbReference>
<reference evidence="2" key="1">
    <citation type="journal article" date="2020" name="Nature">
        <title>Giant virus diversity and host interactions through global metagenomics.</title>
        <authorList>
            <person name="Schulz F."/>
            <person name="Roux S."/>
            <person name="Paez-Espino D."/>
            <person name="Jungbluth S."/>
            <person name="Walsh D.A."/>
            <person name="Denef V.J."/>
            <person name="McMahon K.D."/>
            <person name="Konstantinidis K.T."/>
            <person name="Eloe-Fadrosh E.A."/>
            <person name="Kyrpides N.C."/>
            <person name="Woyke T."/>
        </authorList>
    </citation>
    <scope>NUCLEOTIDE SEQUENCE</scope>
    <source>
        <strain evidence="2">GVMAG-M-3300009182-46</strain>
    </source>
</reference>
<feature type="domain" description="Mitochondrial resolvase Ydc2 catalytic" evidence="1">
    <location>
        <begin position="3"/>
        <end position="67"/>
    </location>
</feature>
<sequence length="274" mass="31454">MKILSIDVGIKNLAFCLLSNTDNIEKYVINEWNVINLAEKTENKCAILEKGAACNKPIKYTKDGKCYCSKHAKKCEFIMPSTDFKPASLNKQKILGLMDLAAKYKITIEQNSKKADIINRLTEFAFNNCFQEIEKQNTSKVDLVTIGRNIQHRFDELLGKHLETINTVIIENQIGPIANKMKTLQGMISQYFIMRNNNINIEFVNAGNKLKDFIGAECKTDYKQRKQLGIQTCAELVSGDFKYQEWNSFFSSHQKKDDLADSFLQGLWFTKHRL</sequence>
<evidence type="ECO:0000313" key="2">
    <source>
        <dbReference type="EMBL" id="QHT35991.1"/>
    </source>
</evidence>
<dbReference type="InterPro" id="IPR036397">
    <property type="entry name" value="RNaseH_sf"/>
</dbReference>
<dbReference type="EMBL" id="MN739029">
    <property type="protein sequence ID" value="QHT35991.1"/>
    <property type="molecule type" value="Genomic_DNA"/>
</dbReference>
<dbReference type="SUPFAM" id="SSF53098">
    <property type="entry name" value="Ribonuclease H-like"/>
    <property type="match status" value="1"/>
</dbReference>